<dbReference type="RefSeq" id="WP_209467212.1">
    <property type="nucleotide sequence ID" value="NZ_JAGGLG010000022.1"/>
</dbReference>
<sequence>MTTEAVYERLAAAQRALAQRPVDAILAALDRVCRRWLDRSDPVRREAEARIAAGTGLAPAMVAEGLDQMIRRARGLPELLDADLGSRCALDRFVERPGGVRSMAFGPGLLVCVFSGNVPGIPAFDIALGLALKSACLVRPAAGEPDFPPLFARSVAEVDPSLGECLHVARWAHDEAGPYRRAGAVLAYGSDPSIAAIRRLVPDGVRFVGHGHRLSFACIAAPAATAETASRLALDVAMYDQQGCVSPHIAFVERGGPLSPAAFARAVADALADLQERMPRGRLTLEEAAALRGARDEAEFTADACFLSPGDLSWAVVHHEQPDFRPSPLGRFLYTYAVDRLDEVVALAAPHAPLLQTVAFAGPDADRLALAGALGRLGVSRVAPVGRVQEPHPLWRHDGRPTAGDLVRWVDIEP</sequence>
<dbReference type="Pfam" id="PF05893">
    <property type="entry name" value="LuxC"/>
    <property type="match status" value="1"/>
</dbReference>
<protein>
    <recommendedName>
        <fullName evidence="4">Long-chain-fatty-acyl-CoA reductase</fullName>
    </recommendedName>
</protein>
<dbReference type="SUPFAM" id="SSF53720">
    <property type="entry name" value="ALDH-like"/>
    <property type="match status" value="1"/>
</dbReference>
<evidence type="ECO:0000313" key="3">
    <source>
        <dbReference type="Proteomes" id="UP001519289"/>
    </source>
</evidence>
<gene>
    <name evidence="2" type="ORF">J2Z79_002509</name>
</gene>
<reference evidence="2 3" key="1">
    <citation type="submission" date="2021-03" db="EMBL/GenBank/DDBJ databases">
        <title>Genomic Encyclopedia of Type Strains, Phase IV (KMG-IV): sequencing the most valuable type-strain genomes for metagenomic binning, comparative biology and taxonomic classification.</title>
        <authorList>
            <person name="Goeker M."/>
        </authorList>
    </citation>
    <scope>NUCLEOTIDE SEQUENCE [LARGE SCALE GENOMIC DNA]</scope>
    <source>
        <strain evidence="2 3">DSM 27138</strain>
    </source>
</reference>
<dbReference type="Proteomes" id="UP001519289">
    <property type="component" value="Unassembled WGS sequence"/>
</dbReference>
<evidence type="ECO:0000313" key="2">
    <source>
        <dbReference type="EMBL" id="MBP2019092.1"/>
    </source>
</evidence>
<proteinExistence type="predicted"/>
<name>A0ABS4JU69_9FIRM</name>
<evidence type="ECO:0008006" key="4">
    <source>
        <dbReference type="Google" id="ProtNLM"/>
    </source>
</evidence>
<dbReference type="InterPro" id="IPR008670">
    <property type="entry name" value="CoA_reduct_LuxC"/>
</dbReference>
<keyword evidence="3" id="KW-1185">Reference proteome</keyword>
<dbReference type="EMBL" id="JAGGLG010000022">
    <property type="protein sequence ID" value="MBP2019092.1"/>
    <property type="molecule type" value="Genomic_DNA"/>
</dbReference>
<evidence type="ECO:0000256" key="1">
    <source>
        <dbReference type="ARBA" id="ARBA00022857"/>
    </source>
</evidence>
<organism evidence="2 3">
    <name type="scientific">Symbiobacterium terraclitae</name>
    <dbReference type="NCBI Taxonomy" id="557451"/>
    <lineage>
        <taxon>Bacteria</taxon>
        <taxon>Bacillati</taxon>
        <taxon>Bacillota</taxon>
        <taxon>Clostridia</taxon>
        <taxon>Eubacteriales</taxon>
        <taxon>Symbiobacteriaceae</taxon>
        <taxon>Symbiobacterium</taxon>
    </lineage>
</organism>
<keyword evidence="1" id="KW-0521">NADP</keyword>
<accession>A0ABS4JU69</accession>
<comment type="caution">
    <text evidence="2">The sequence shown here is derived from an EMBL/GenBank/DDBJ whole genome shotgun (WGS) entry which is preliminary data.</text>
</comment>
<dbReference type="InterPro" id="IPR016161">
    <property type="entry name" value="Ald_DH/histidinol_DH"/>
</dbReference>